<accession>A0AAD9XIG3</accession>
<evidence type="ECO:0000313" key="8">
    <source>
        <dbReference type="EMBL" id="KAK2659841.1"/>
    </source>
</evidence>
<proteinExistence type="inferred from homology"/>
<dbReference type="EMBL" id="JANJYI010000002">
    <property type="protein sequence ID" value="KAK2659841.1"/>
    <property type="molecule type" value="Genomic_DNA"/>
</dbReference>
<feature type="transmembrane region" description="Helical" evidence="7">
    <location>
        <begin position="53"/>
        <end position="71"/>
    </location>
</feature>
<evidence type="ECO:0000256" key="3">
    <source>
        <dbReference type="ARBA" id="ARBA00022448"/>
    </source>
</evidence>
<reference evidence="8" key="1">
    <citation type="journal article" date="2023" name="Plant J.">
        <title>Genome sequences and population genomics provide insights into the demographic history, inbreeding, and mutation load of two 'living fossil' tree species of Dipteronia.</title>
        <authorList>
            <person name="Feng Y."/>
            <person name="Comes H.P."/>
            <person name="Chen J."/>
            <person name="Zhu S."/>
            <person name="Lu R."/>
            <person name="Zhang X."/>
            <person name="Li P."/>
            <person name="Qiu J."/>
            <person name="Olsen K.M."/>
            <person name="Qiu Y."/>
        </authorList>
    </citation>
    <scope>NUCLEOTIDE SEQUENCE</scope>
    <source>
        <strain evidence="8">KIB01</strain>
    </source>
</reference>
<evidence type="ECO:0000313" key="9">
    <source>
        <dbReference type="Proteomes" id="UP001280121"/>
    </source>
</evidence>
<comment type="similarity">
    <text evidence="2">Belongs to the purine permeases (TC 2.A.7.14) family.</text>
</comment>
<evidence type="ECO:0000256" key="5">
    <source>
        <dbReference type="ARBA" id="ARBA00022989"/>
    </source>
</evidence>
<protein>
    <submittedName>
        <fullName evidence="8">Uncharacterized protein</fullName>
    </submittedName>
</protein>
<sequence length="138" mass="15905">MAEMETQTQSNAAMKRALLLLNILLLSIGNCGGPLVMRLYFLHGGKRVWLSSWLQTAAWPVIIIPITIAYLHRHRPTLIIHQVLLNETAFVHRLSRGRNPHRIGRLHLRLRHGTTPHVDFGFDHCVPVGFHGRFCFFW</sequence>
<dbReference type="InterPro" id="IPR030182">
    <property type="entry name" value="PUP_plant"/>
</dbReference>
<comment type="subcellular location">
    <subcellularLocation>
        <location evidence="1">Membrane</location>
    </subcellularLocation>
</comment>
<evidence type="ECO:0000256" key="1">
    <source>
        <dbReference type="ARBA" id="ARBA00004370"/>
    </source>
</evidence>
<dbReference type="GO" id="GO:0015211">
    <property type="term" value="F:purine nucleoside transmembrane transporter activity"/>
    <property type="evidence" value="ECO:0007669"/>
    <property type="project" value="InterPro"/>
</dbReference>
<dbReference type="Pfam" id="PF16913">
    <property type="entry name" value="PUNUT"/>
    <property type="match status" value="1"/>
</dbReference>
<evidence type="ECO:0000256" key="2">
    <source>
        <dbReference type="ARBA" id="ARBA00006213"/>
    </source>
</evidence>
<feature type="transmembrane region" description="Helical" evidence="7">
    <location>
        <begin position="20"/>
        <end position="41"/>
    </location>
</feature>
<evidence type="ECO:0000256" key="6">
    <source>
        <dbReference type="ARBA" id="ARBA00023136"/>
    </source>
</evidence>
<dbReference type="Proteomes" id="UP001280121">
    <property type="component" value="Unassembled WGS sequence"/>
</dbReference>
<keyword evidence="6 7" id="KW-0472">Membrane</keyword>
<dbReference type="AlphaFoldDB" id="A0AAD9XIG3"/>
<dbReference type="GO" id="GO:0005345">
    <property type="term" value="F:purine nucleobase transmembrane transporter activity"/>
    <property type="evidence" value="ECO:0007669"/>
    <property type="project" value="UniProtKB-ARBA"/>
</dbReference>
<dbReference type="GO" id="GO:0016020">
    <property type="term" value="C:membrane"/>
    <property type="evidence" value="ECO:0007669"/>
    <property type="project" value="UniProtKB-SubCell"/>
</dbReference>
<keyword evidence="5 7" id="KW-1133">Transmembrane helix</keyword>
<evidence type="ECO:0000256" key="4">
    <source>
        <dbReference type="ARBA" id="ARBA00022692"/>
    </source>
</evidence>
<keyword evidence="3" id="KW-0813">Transport</keyword>
<dbReference type="PANTHER" id="PTHR31376:SF105">
    <property type="entry name" value="PURINE PERMEASE-RELATED"/>
    <property type="match status" value="1"/>
</dbReference>
<gene>
    <name evidence="8" type="ORF">Ddye_006374</name>
</gene>
<comment type="caution">
    <text evidence="8">The sequence shown here is derived from an EMBL/GenBank/DDBJ whole genome shotgun (WGS) entry which is preliminary data.</text>
</comment>
<evidence type="ECO:0000256" key="7">
    <source>
        <dbReference type="SAM" id="Phobius"/>
    </source>
</evidence>
<dbReference type="PANTHER" id="PTHR31376">
    <property type="entry name" value="OS09G0467300 PROTEIN-RELATED"/>
    <property type="match status" value="1"/>
</dbReference>
<keyword evidence="9" id="KW-1185">Reference proteome</keyword>
<organism evidence="8 9">
    <name type="scientific">Dipteronia dyeriana</name>
    <dbReference type="NCBI Taxonomy" id="168575"/>
    <lineage>
        <taxon>Eukaryota</taxon>
        <taxon>Viridiplantae</taxon>
        <taxon>Streptophyta</taxon>
        <taxon>Embryophyta</taxon>
        <taxon>Tracheophyta</taxon>
        <taxon>Spermatophyta</taxon>
        <taxon>Magnoliopsida</taxon>
        <taxon>eudicotyledons</taxon>
        <taxon>Gunneridae</taxon>
        <taxon>Pentapetalae</taxon>
        <taxon>rosids</taxon>
        <taxon>malvids</taxon>
        <taxon>Sapindales</taxon>
        <taxon>Sapindaceae</taxon>
        <taxon>Hippocastanoideae</taxon>
        <taxon>Acereae</taxon>
        <taxon>Dipteronia</taxon>
    </lineage>
</organism>
<name>A0AAD9XIG3_9ROSI</name>
<keyword evidence="4 7" id="KW-0812">Transmembrane</keyword>